<comment type="caution">
    <text evidence="2">The sequence shown here is derived from an EMBL/GenBank/DDBJ whole genome shotgun (WGS) entry which is preliminary data.</text>
</comment>
<evidence type="ECO:0000313" key="2">
    <source>
        <dbReference type="EMBL" id="RGR56818.1"/>
    </source>
</evidence>
<dbReference type="AlphaFoldDB" id="A0A395V107"/>
<reference evidence="2 3" key="1">
    <citation type="submission" date="2018-08" db="EMBL/GenBank/DDBJ databases">
        <title>A genome reference for cultivated species of the human gut microbiota.</title>
        <authorList>
            <person name="Zou Y."/>
            <person name="Xue W."/>
            <person name="Luo G."/>
        </authorList>
    </citation>
    <scope>NUCLEOTIDE SEQUENCE [LARGE SCALE GENOMIC DNA]</scope>
    <source>
        <strain evidence="2 3">AF25-15</strain>
    </source>
</reference>
<evidence type="ECO:0000313" key="3">
    <source>
        <dbReference type="Proteomes" id="UP000266066"/>
    </source>
</evidence>
<feature type="compositionally biased region" description="Acidic residues" evidence="1">
    <location>
        <begin position="166"/>
        <end position="195"/>
    </location>
</feature>
<accession>A0A395V107</accession>
<proteinExistence type="predicted"/>
<dbReference type="RefSeq" id="WP_064786163.1">
    <property type="nucleotide sequence ID" value="NZ_QRUJ01000001.1"/>
</dbReference>
<sequence>MSDFVKELNFDGDTFNDMKRDMNFVLQRLLGNMQEKECQEGTLTLKLDVSLVREYVPNYNPNIPGESREIAKPKFSHKVTSQMKVEDMKKGNLDTEMELFLNEETGEYEMRPVADTTQRSIFDADYRDVTEPGPAGIEPDIGPEYIEHPELPGEVADEHAIPGPVEEYEDADESVYDDSTGDNLEDTQFTDETDLDGTGGGTEITSGSEEDETDTEDDEYGYDEPEEEE</sequence>
<feature type="compositionally biased region" description="Acidic residues" evidence="1">
    <location>
        <begin position="208"/>
        <end position="229"/>
    </location>
</feature>
<organism evidence="2 3">
    <name type="scientific">Agathobacter rectalis</name>
    <dbReference type="NCBI Taxonomy" id="39491"/>
    <lineage>
        <taxon>Bacteria</taxon>
        <taxon>Bacillati</taxon>
        <taxon>Bacillota</taxon>
        <taxon>Clostridia</taxon>
        <taxon>Lachnospirales</taxon>
        <taxon>Lachnospiraceae</taxon>
        <taxon>Agathobacter</taxon>
    </lineage>
</organism>
<dbReference type="EMBL" id="QRUJ01000001">
    <property type="protein sequence ID" value="RGR56818.1"/>
    <property type="molecule type" value="Genomic_DNA"/>
</dbReference>
<name>A0A395V107_9FIRM</name>
<gene>
    <name evidence="2" type="ORF">DWY38_00230</name>
</gene>
<dbReference type="Proteomes" id="UP000266066">
    <property type="component" value="Unassembled WGS sequence"/>
</dbReference>
<feature type="region of interest" description="Disordered" evidence="1">
    <location>
        <begin position="127"/>
        <end position="148"/>
    </location>
</feature>
<protein>
    <submittedName>
        <fullName evidence="2">Uncharacterized protein</fullName>
    </submittedName>
</protein>
<feature type="region of interest" description="Disordered" evidence="1">
    <location>
        <begin position="164"/>
        <end position="229"/>
    </location>
</feature>
<evidence type="ECO:0000256" key="1">
    <source>
        <dbReference type="SAM" id="MobiDB-lite"/>
    </source>
</evidence>